<gene>
    <name evidence="2" type="ORF">D9758_018285</name>
</gene>
<keyword evidence="3" id="KW-1185">Reference proteome</keyword>
<proteinExistence type="predicted"/>
<dbReference type="InterPro" id="IPR051150">
    <property type="entry name" value="SWT21/TCAB1_mRNA_Telomere"/>
</dbReference>
<dbReference type="Proteomes" id="UP000559256">
    <property type="component" value="Unassembled WGS sequence"/>
</dbReference>
<evidence type="ECO:0000313" key="2">
    <source>
        <dbReference type="EMBL" id="KAF5318322.1"/>
    </source>
</evidence>
<dbReference type="EMBL" id="JAACJM010000450">
    <property type="protein sequence ID" value="KAF5318322.1"/>
    <property type="molecule type" value="Genomic_DNA"/>
</dbReference>
<name>A0A8H5B9X8_9AGAR</name>
<feature type="region of interest" description="Disordered" evidence="1">
    <location>
        <begin position="41"/>
        <end position="62"/>
    </location>
</feature>
<protein>
    <submittedName>
        <fullName evidence="2">Uncharacterized protein</fullName>
    </submittedName>
</protein>
<feature type="compositionally biased region" description="Acidic residues" evidence="1">
    <location>
        <begin position="140"/>
        <end position="154"/>
    </location>
</feature>
<sequence>MQPHILYASFRRRNEIYSWDLRSTAAIPVQIFDPELPAVAPAADTEQGPTETPPVPNDEEAKDGKWLGIGNQEEVISIFDTSASDGSYAYDESSKSRSISTSHIRAKDSIGSVSFNPLSPLLTVAGSRHFDDLIIQSESSDSEETDDTEDEDGDGGGSRYRYRYRAEKRQPVVRDSSVMLWKF</sequence>
<dbReference type="AlphaFoldDB" id="A0A8H5B9X8"/>
<organism evidence="2 3">
    <name type="scientific">Tetrapyrgos nigripes</name>
    <dbReference type="NCBI Taxonomy" id="182062"/>
    <lineage>
        <taxon>Eukaryota</taxon>
        <taxon>Fungi</taxon>
        <taxon>Dikarya</taxon>
        <taxon>Basidiomycota</taxon>
        <taxon>Agaricomycotina</taxon>
        <taxon>Agaricomycetes</taxon>
        <taxon>Agaricomycetidae</taxon>
        <taxon>Agaricales</taxon>
        <taxon>Marasmiineae</taxon>
        <taxon>Marasmiaceae</taxon>
        <taxon>Tetrapyrgos</taxon>
    </lineage>
</organism>
<dbReference type="PANTHER" id="PTHR13211">
    <property type="entry name" value="TELOMERASE CAJAL BODY PROTEIN 1"/>
    <property type="match status" value="1"/>
</dbReference>
<evidence type="ECO:0000313" key="3">
    <source>
        <dbReference type="Proteomes" id="UP000559256"/>
    </source>
</evidence>
<evidence type="ECO:0000256" key="1">
    <source>
        <dbReference type="SAM" id="MobiDB-lite"/>
    </source>
</evidence>
<dbReference type="PANTHER" id="PTHR13211:SF0">
    <property type="entry name" value="TELOMERASE CAJAL BODY PROTEIN 1"/>
    <property type="match status" value="1"/>
</dbReference>
<feature type="region of interest" description="Disordered" evidence="1">
    <location>
        <begin position="136"/>
        <end position="164"/>
    </location>
</feature>
<dbReference type="OrthoDB" id="3261066at2759"/>
<reference evidence="2 3" key="1">
    <citation type="journal article" date="2020" name="ISME J.">
        <title>Uncovering the hidden diversity of litter-decomposition mechanisms in mushroom-forming fungi.</title>
        <authorList>
            <person name="Floudas D."/>
            <person name="Bentzer J."/>
            <person name="Ahren D."/>
            <person name="Johansson T."/>
            <person name="Persson P."/>
            <person name="Tunlid A."/>
        </authorList>
    </citation>
    <scope>NUCLEOTIDE SEQUENCE [LARGE SCALE GENOMIC DNA]</scope>
    <source>
        <strain evidence="2 3">CBS 291.85</strain>
    </source>
</reference>
<comment type="caution">
    <text evidence="2">The sequence shown here is derived from an EMBL/GenBank/DDBJ whole genome shotgun (WGS) entry which is preliminary data.</text>
</comment>
<accession>A0A8H5B9X8</accession>